<feature type="compositionally biased region" description="Low complexity" evidence="1">
    <location>
        <begin position="66"/>
        <end position="82"/>
    </location>
</feature>
<proteinExistence type="predicted"/>
<sequence length="324" mass="34203">MGFSLVKTETVSLKNRGRAAALSANRANPFEPKRGDIILSNFSSWLDVLITAVKFNPIFLLPVVSPSSATPAASSSSQAKPSPARRRNAGASVVTETNAKQAQASPAADQTREKRFLGFREVSLWQALASAGKTPLIHGKDAGSYRDLATIAKEAAGPVMVFPELVTSNNRGLLRMASIFPPSWRDLYKVTGALRIGRGQSELYIMSIKHDAPTPVCSSSTLSIPTPLNPLLHIWSLCSSLSFAKGLQVRLLDPSESPTSGSYLADASVGTKGAGSSGGGEDALAEAVGGLISSLSRLKRTGLGWEDKEIFLEMYNGSGGAGRK</sequence>
<gene>
    <name evidence="2" type="ORF">BCV69DRAFT_292289</name>
</gene>
<name>A0A316UCH0_9BASI</name>
<reference evidence="2 3" key="1">
    <citation type="journal article" date="2018" name="Mol. Biol. Evol.">
        <title>Broad Genomic Sampling Reveals a Smut Pathogenic Ancestry of the Fungal Clade Ustilaginomycotina.</title>
        <authorList>
            <person name="Kijpornyongpan T."/>
            <person name="Mondo S.J."/>
            <person name="Barry K."/>
            <person name="Sandor L."/>
            <person name="Lee J."/>
            <person name="Lipzen A."/>
            <person name="Pangilinan J."/>
            <person name="LaButti K."/>
            <person name="Hainaut M."/>
            <person name="Henrissat B."/>
            <person name="Grigoriev I.V."/>
            <person name="Spatafora J.W."/>
            <person name="Aime M.C."/>
        </authorList>
    </citation>
    <scope>NUCLEOTIDE SEQUENCE [LARGE SCALE GENOMIC DNA]</scope>
    <source>
        <strain evidence="2 3">MCA 4718</strain>
    </source>
</reference>
<dbReference type="GeneID" id="37015520"/>
<protein>
    <submittedName>
        <fullName evidence="2">Uncharacterized protein</fullName>
    </submittedName>
</protein>
<feature type="region of interest" description="Disordered" evidence="1">
    <location>
        <begin position="66"/>
        <end position="112"/>
    </location>
</feature>
<evidence type="ECO:0000256" key="1">
    <source>
        <dbReference type="SAM" id="MobiDB-lite"/>
    </source>
</evidence>
<dbReference type="Proteomes" id="UP000245942">
    <property type="component" value="Unassembled WGS sequence"/>
</dbReference>
<dbReference type="RefSeq" id="XP_025350039.1">
    <property type="nucleotide sequence ID" value="XM_025493786.1"/>
</dbReference>
<keyword evidence="3" id="KW-1185">Reference proteome</keyword>
<evidence type="ECO:0000313" key="3">
    <source>
        <dbReference type="Proteomes" id="UP000245942"/>
    </source>
</evidence>
<dbReference type="EMBL" id="KZ819322">
    <property type="protein sequence ID" value="PWN22879.1"/>
    <property type="molecule type" value="Genomic_DNA"/>
</dbReference>
<accession>A0A316UCH0</accession>
<dbReference type="AlphaFoldDB" id="A0A316UCH0"/>
<feature type="compositionally biased region" description="Polar residues" evidence="1">
    <location>
        <begin position="94"/>
        <end position="104"/>
    </location>
</feature>
<dbReference type="STRING" id="1684307.A0A316UCH0"/>
<evidence type="ECO:0000313" key="2">
    <source>
        <dbReference type="EMBL" id="PWN22879.1"/>
    </source>
</evidence>
<dbReference type="OrthoDB" id="272512at2759"/>
<organism evidence="2 3">
    <name type="scientific">Pseudomicrostroma glucosiphilum</name>
    <dbReference type="NCBI Taxonomy" id="1684307"/>
    <lineage>
        <taxon>Eukaryota</taxon>
        <taxon>Fungi</taxon>
        <taxon>Dikarya</taxon>
        <taxon>Basidiomycota</taxon>
        <taxon>Ustilaginomycotina</taxon>
        <taxon>Exobasidiomycetes</taxon>
        <taxon>Microstromatales</taxon>
        <taxon>Microstromatales incertae sedis</taxon>
        <taxon>Pseudomicrostroma</taxon>
    </lineage>
</organism>